<dbReference type="SMART" id="SM00388">
    <property type="entry name" value="HisKA"/>
    <property type="match status" value="1"/>
</dbReference>
<keyword evidence="13" id="KW-1133">Transmembrane helix</keyword>
<dbReference type="AlphaFoldDB" id="F6EZA7"/>
<evidence type="ECO:0000256" key="4">
    <source>
        <dbReference type="ARBA" id="ARBA00022553"/>
    </source>
</evidence>
<keyword evidence="11" id="KW-0131">Cell cycle</keyword>
<dbReference type="PRINTS" id="PR00344">
    <property type="entry name" value="BCTRLSENSOR"/>
</dbReference>
<feature type="modified residue" description="4-aspartylphosphate" evidence="12">
    <location>
        <position position="604"/>
    </location>
</feature>
<dbReference type="Gene3D" id="1.10.287.130">
    <property type="match status" value="1"/>
</dbReference>
<sequence length="764" mass="83197">MGSAADSRRISRWRRLSDWPLIVKFGVAPALALVLLCVMAIIEVSALHSVRDGTQYIAATGVRDSARLADIAARFEQADGDLSRLLTMEAAKPGLSDIAMHAQMIQAKLAGVRSDLMDFRSTEIGRANAPRIDAALRDMDKYSGAVNVVTSMLGVDFASAVEMLEPFHQYAQKVTGTIRAIAREGIAQSYQRTRVVGDHVRTTTAIFSALALITVPLIAIATMLVGFATVRSIRAIADATADLAAAQYDIDIGKLARKDELGAVVTALETFRLQALEAQRVRQMEEESHRLQLAKSAAESANNAKSDFLANMSHELRTPLNAILGYAQLLRRDPKLDERQSNAARIIDESGSHLLTLIDDILDLSKIEAGKFEICPAALDLRGFASGIADIIRIRAEEKALAFSCEVSPDLPIMMLVDAKRLRQVLINLLGNAIKFTDRGHVGLQVSLTSRSDTEARVRFEVRDTGVGISADKIDAIFQPFEQVGDVQRRAGGTGLGLSISRQLVRLMGSEFEVMSESGRGSQFAFELTLPIDSSISGEPAESAPVIGYEGERRRILVVDDLPKNRAVLADMLESFGFEIIQVDGGEVALETVAAERPDLVLMDARMPEMDGLEATRRLRASQELGSTPVIMLSAGATADEQERSLAAGANGFLAKPIVAETLLQAIARHLPIKLIYRDDAKSDTPAATQDRPITLLQEEIEELYRLAMAGNMRAIRAHADALVARNDNCREFAQKLRQLASTYQSQAILGLVEQNMPMKEGME</sequence>
<keyword evidence="4 12" id="KW-0597">Phosphoprotein</keyword>
<dbReference type="InterPro" id="IPR004358">
    <property type="entry name" value="Sig_transdc_His_kin-like_C"/>
</dbReference>
<evidence type="ECO:0000256" key="12">
    <source>
        <dbReference type="PROSITE-ProRule" id="PRU00169"/>
    </source>
</evidence>
<dbReference type="InterPro" id="IPR003660">
    <property type="entry name" value="HAMP_dom"/>
</dbReference>
<dbReference type="CDD" id="cd16922">
    <property type="entry name" value="HATPase_EvgS-ArcB-TorS-like"/>
    <property type="match status" value="1"/>
</dbReference>
<keyword evidence="8" id="KW-0067">ATP-binding</keyword>
<keyword evidence="6" id="KW-0547">Nucleotide-binding</keyword>
<evidence type="ECO:0000256" key="11">
    <source>
        <dbReference type="ARBA" id="ARBA00023306"/>
    </source>
</evidence>
<dbReference type="Pfam" id="PF00072">
    <property type="entry name" value="Response_reg"/>
    <property type="match status" value="1"/>
</dbReference>
<dbReference type="FunFam" id="1.10.287.130:FF:000038">
    <property type="entry name" value="Sensory transduction histidine kinase"/>
    <property type="match status" value="1"/>
</dbReference>
<dbReference type="GO" id="GO:0005524">
    <property type="term" value="F:ATP binding"/>
    <property type="evidence" value="ECO:0007669"/>
    <property type="project" value="UniProtKB-KW"/>
</dbReference>
<dbReference type="KEGG" id="sch:Sphch_2552"/>
<comment type="catalytic activity">
    <reaction evidence="1">
        <text>ATP + protein L-histidine = ADP + protein N-phospho-L-histidine.</text>
        <dbReference type="EC" id="2.7.13.3"/>
    </reaction>
</comment>
<dbReference type="GO" id="GO:0000155">
    <property type="term" value="F:phosphorelay sensor kinase activity"/>
    <property type="evidence" value="ECO:0007669"/>
    <property type="project" value="InterPro"/>
</dbReference>
<evidence type="ECO:0000256" key="5">
    <source>
        <dbReference type="ARBA" id="ARBA00022679"/>
    </source>
</evidence>
<dbReference type="InterPro" id="IPR003661">
    <property type="entry name" value="HisK_dim/P_dom"/>
</dbReference>
<evidence type="ECO:0000259" key="14">
    <source>
        <dbReference type="PROSITE" id="PS50109"/>
    </source>
</evidence>
<keyword evidence="13" id="KW-0812">Transmembrane</keyword>
<dbReference type="InterPro" id="IPR036097">
    <property type="entry name" value="HisK_dim/P_sf"/>
</dbReference>
<dbReference type="Gene3D" id="3.40.50.2300">
    <property type="match status" value="1"/>
</dbReference>
<dbReference type="CDD" id="cd17546">
    <property type="entry name" value="REC_hyHK_CKI1_RcsC-like"/>
    <property type="match status" value="1"/>
</dbReference>
<evidence type="ECO:0000256" key="6">
    <source>
        <dbReference type="ARBA" id="ARBA00022741"/>
    </source>
</evidence>
<evidence type="ECO:0000256" key="13">
    <source>
        <dbReference type="SAM" id="Phobius"/>
    </source>
</evidence>
<dbReference type="EMBL" id="CP002798">
    <property type="protein sequence ID" value="AEG50200.1"/>
    <property type="molecule type" value="Genomic_DNA"/>
</dbReference>
<keyword evidence="5" id="KW-0808">Transferase</keyword>
<evidence type="ECO:0000313" key="17">
    <source>
        <dbReference type="EMBL" id="AEG50200.1"/>
    </source>
</evidence>
<accession>F6EZA7</accession>
<dbReference type="STRING" id="690566.Sphch_2552"/>
<dbReference type="EC" id="2.7.13.3" evidence="3"/>
<dbReference type="InterPro" id="IPR011006">
    <property type="entry name" value="CheY-like_superfamily"/>
</dbReference>
<evidence type="ECO:0000256" key="10">
    <source>
        <dbReference type="ARBA" id="ARBA00023136"/>
    </source>
</evidence>
<dbReference type="FunFam" id="3.30.565.10:FF:000010">
    <property type="entry name" value="Sensor histidine kinase RcsC"/>
    <property type="match status" value="1"/>
</dbReference>
<protein>
    <recommendedName>
        <fullName evidence="3">histidine kinase</fullName>
        <ecNumber evidence="3">2.7.13.3</ecNumber>
    </recommendedName>
</protein>
<feature type="domain" description="Histidine kinase" evidence="14">
    <location>
        <begin position="311"/>
        <end position="532"/>
    </location>
</feature>
<dbReference type="PROSITE" id="PS50109">
    <property type="entry name" value="HIS_KIN"/>
    <property type="match status" value="1"/>
</dbReference>
<proteinExistence type="predicted"/>
<dbReference type="PANTHER" id="PTHR45339:SF1">
    <property type="entry name" value="HYBRID SIGNAL TRANSDUCTION HISTIDINE KINASE J"/>
    <property type="match status" value="1"/>
</dbReference>
<dbReference type="Gene3D" id="3.30.565.10">
    <property type="entry name" value="Histidine kinase-like ATPase, C-terminal domain"/>
    <property type="match status" value="1"/>
</dbReference>
<evidence type="ECO:0000256" key="7">
    <source>
        <dbReference type="ARBA" id="ARBA00022777"/>
    </source>
</evidence>
<dbReference type="InterPro" id="IPR005467">
    <property type="entry name" value="His_kinase_dom"/>
</dbReference>
<keyword evidence="7 17" id="KW-0418">Kinase</keyword>
<comment type="subcellular location">
    <subcellularLocation>
        <location evidence="2">Membrane</location>
    </subcellularLocation>
</comment>
<name>F6EZA7_SPHCR</name>
<dbReference type="GO" id="GO:0016020">
    <property type="term" value="C:membrane"/>
    <property type="evidence" value="ECO:0007669"/>
    <property type="project" value="UniProtKB-SubCell"/>
</dbReference>
<evidence type="ECO:0000259" key="15">
    <source>
        <dbReference type="PROSITE" id="PS50110"/>
    </source>
</evidence>
<feature type="domain" description="Response regulatory" evidence="15">
    <location>
        <begin position="555"/>
        <end position="671"/>
    </location>
</feature>
<dbReference type="SMART" id="SM00448">
    <property type="entry name" value="REC"/>
    <property type="match status" value="1"/>
</dbReference>
<feature type="transmembrane region" description="Helical" evidence="13">
    <location>
        <begin position="205"/>
        <end position="227"/>
    </location>
</feature>
<evidence type="ECO:0000256" key="3">
    <source>
        <dbReference type="ARBA" id="ARBA00012438"/>
    </source>
</evidence>
<evidence type="ECO:0000313" key="18">
    <source>
        <dbReference type="Proteomes" id="UP000007150"/>
    </source>
</evidence>
<keyword evidence="10 13" id="KW-0472">Membrane</keyword>
<dbReference type="CDD" id="cd00082">
    <property type="entry name" value="HisKA"/>
    <property type="match status" value="1"/>
</dbReference>
<dbReference type="SUPFAM" id="SSF47384">
    <property type="entry name" value="Homodimeric domain of signal transducing histidine kinase"/>
    <property type="match status" value="1"/>
</dbReference>
<feature type="domain" description="HAMP" evidence="16">
    <location>
        <begin position="227"/>
        <end position="280"/>
    </location>
</feature>
<dbReference type="Proteomes" id="UP000007150">
    <property type="component" value="Chromosome 1"/>
</dbReference>
<dbReference type="HOGENOM" id="CLU_365192_0_0_5"/>
<evidence type="ECO:0000256" key="1">
    <source>
        <dbReference type="ARBA" id="ARBA00000085"/>
    </source>
</evidence>
<dbReference type="PANTHER" id="PTHR45339">
    <property type="entry name" value="HYBRID SIGNAL TRANSDUCTION HISTIDINE KINASE J"/>
    <property type="match status" value="1"/>
</dbReference>
<dbReference type="SUPFAM" id="SSF55874">
    <property type="entry name" value="ATPase domain of HSP90 chaperone/DNA topoisomerase II/histidine kinase"/>
    <property type="match status" value="1"/>
</dbReference>
<keyword evidence="18" id="KW-1185">Reference proteome</keyword>
<dbReference type="PROSITE" id="PS50110">
    <property type="entry name" value="RESPONSE_REGULATORY"/>
    <property type="match status" value="1"/>
</dbReference>
<evidence type="ECO:0000256" key="8">
    <source>
        <dbReference type="ARBA" id="ARBA00022840"/>
    </source>
</evidence>
<organism evidence="17 18">
    <name type="scientific">Sphingobium chlorophenolicum L-1</name>
    <dbReference type="NCBI Taxonomy" id="690566"/>
    <lineage>
        <taxon>Bacteria</taxon>
        <taxon>Pseudomonadati</taxon>
        <taxon>Pseudomonadota</taxon>
        <taxon>Alphaproteobacteria</taxon>
        <taxon>Sphingomonadales</taxon>
        <taxon>Sphingomonadaceae</taxon>
        <taxon>Sphingobium</taxon>
    </lineage>
</organism>
<dbReference type="SUPFAM" id="SSF52172">
    <property type="entry name" value="CheY-like"/>
    <property type="match status" value="1"/>
</dbReference>
<dbReference type="InterPro" id="IPR001789">
    <property type="entry name" value="Sig_transdc_resp-reg_receiver"/>
</dbReference>
<dbReference type="InterPro" id="IPR003594">
    <property type="entry name" value="HATPase_dom"/>
</dbReference>
<dbReference type="Pfam" id="PF02518">
    <property type="entry name" value="HATPase_c"/>
    <property type="match status" value="1"/>
</dbReference>
<dbReference type="PROSITE" id="PS50885">
    <property type="entry name" value="HAMP"/>
    <property type="match status" value="1"/>
</dbReference>
<evidence type="ECO:0000256" key="2">
    <source>
        <dbReference type="ARBA" id="ARBA00004370"/>
    </source>
</evidence>
<gene>
    <name evidence="17" type="ORF">Sphch_2552</name>
</gene>
<keyword evidence="9" id="KW-0902">Two-component regulatory system</keyword>
<dbReference type="InterPro" id="IPR036890">
    <property type="entry name" value="HATPase_C_sf"/>
</dbReference>
<dbReference type="SMART" id="SM00387">
    <property type="entry name" value="HATPase_c"/>
    <property type="match status" value="1"/>
</dbReference>
<evidence type="ECO:0000259" key="16">
    <source>
        <dbReference type="PROSITE" id="PS50885"/>
    </source>
</evidence>
<evidence type="ECO:0000256" key="9">
    <source>
        <dbReference type="ARBA" id="ARBA00023012"/>
    </source>
</evidence>
<dbReference type="Gene3D" id="6.10.340.10">
    <property type="match status" value="1"/>
</dbReference>
<feature type="transmembrane region" description="Helical" evidence="13">
    <location>
        <begin position="21"/>
        <end position="42"/>
    </location>
</feature>
<reference evidence="17 18" key="1">
    <citation type="submission" date="2011-05" db="EMBL/GenBank/DDBJ databases">
        <title>Complete sequence of chromosome 1 of Sphingobium chlorophenolicum L-1.</title>
        <authorList>
            <consortium name="US DOE Joint Genome Institute"/>
            <person name="Lucas S."/>
            <person name="Han J."/>
            <person name="Lapidus A."/>
            <person name="Cheng J.-F."/>
            <person name="Goodwin L."/>
            <person name="Pitluck S."/>
            <person name="Peters L."/>
            <person name="Daligault H."/>
            <person name="Han C."/>
            <person name="Tapia R."/>
            <person name="Land M."/>
            <person name="Hauser L."/>
            <person name="Kyrpides N."/>
            <person name="Ivanova N."/>
            <person name="Pagani I."/>
            <person name="Turner P."/>
            <person name="Copley S."/>
            <person name="Woyke T."/>
        </authorList>
    </citation>
    <scope>NUCLEOTIDE SEQUENCE [LARGE SCALE GENOMIC DNA]</scope>
    <source>
        <strain evidence="17 18">L-1</strain>
    </source>
</reference>
<dbReference type="Pfam" id="PF00512">
    <property type="entry name" value="HisKA"/>
    <property type="match status" value="1"/>
</dbReference>